<dbReference type="Proteomes" id="UP000219042">
    <property type="component" value="Unassembled WGS sequence"/>
</dbReference>
<sequence length="807" mass="89757">MLLIRYHVLTLAIVASMQHVAFAQTSTYQIASAPLAQTLAQIARQNNVSMSADPQVLKDKTAPAIHGNYAVDTAFHLALAGSGLQLVKNADGTVYSLKKLEQQEKQQVRDMGQLKPINVVASASRRVATNDSNVAQLPVITVTAEKNGSAEDGYLVKNITGVGIWGERILQDTPYSMTVIPQELIENVQANDMAQIFKMNPITQDGGDQWSGNYYNVIRGFSSNNAVINGLPLAGWYSFTTMEDLERIETISGATGFLYGGGRVGGAVNYVTKKSTLENKKSIKIGNYGGDQYYGHIDLSGQFDKNNIFGYRVNALYQNGDSVADIGKEQKFISFTLDYKPTENFYMDLNYVHRELERTKQKLPITVSSNTIRPKLDVSKSFFPNWASTDEKNDRVVSSLKWDINDIFTLRNSFLYEQADRKYIGGPLIYTRTDGLFDVYSSKYSSQAQEMENYAGSVYLDSKLETLGVNHLLTIGYSENYSQVKQPQNWTKWTYLTGLTLNDIKNLSISDNIISSSKIIPASKTQYKNILIGDDIVFNEQWNALIGANYATVIQTAYSGGIKNKPYNKSALTPTLSLMYKPFTDLTTYVTYIESLEQGTIVGDTYSNAGEILDPLVSKQYEVGAKYSFNDRLLFTTALFRIEKSNQYSDNATPIPKYVQDGEQIHQGLEFTFTGKATDHLTLIGGGTWMDLSVEKFNDSAIEGKKPTNAAAKMAKIYAEYQIPAIEGLTLSSGAYYTGEKYGNTSNTDKIPAYTLFDVGVRYNTQIVQHSTIFNLTISNLTGKDYWTSSNYLGDPRTVAFSVKTQF</sequence>
<dbReference type="InterPro" id="IPR012910">
    <property type="entry name" value="Plug_dom"/>
</dbReference>
<dbReference type="GO" id="GO:0038023">
    <property type="term" value="F:signaling receptor activity"/>
    <property type="evidence" value="ECO:0007669"/>
    <property type="project" value="InterPro"/>
</dbReference>
<keyword evidence="10 16" id="KW-0798">TonB box</keyword>
<dbReference type="InterPro" id="IPR036942">
    <property type="entry name" value="Beta-barrel_TonB_sf"/>
</dbReference>
<evidence type="ECO:0000259" key="18">
    <source>
        <dbReference type="SMART" id="SM00965"/>
    </source>
</evidence>
<dbReference type="InterPro" id="IPR010917">
    <property type="entry name" value="TonB_rcpt_CS"/>
</dbReference>
<evidence type="ECO:0000256" key="6">
    <source>
        <dbReference type="ARBA" id="ARBA00022692"/>
    </source>
</evidence>
<evidence type="ECO:0000256" key="2">
    <source>
        <dbReference type="ARBA" id="ARBA00009810"/>
    </source>
</evidence>
<dbReference type="InterPro" id="IPR011662">
    <property type="entry name" value="Secretin/TonB_short_N"/>
</dbReference>
<evidence type="ECO:0000256" key="11">
    <source>
        <dbReference type="ARBA" id="ARBA00023136"/>
    </source>
</evidence>
<keyword evidence="4 14" id="KW-1134">Transmembrane beta strand</keyword>
<evidence type="ECO:0000256" key="8">
    <source>
        <dbReference type="ARBA" id="ARBA00023004"/>
    </source>
</evidence>
<evidence type="ECO:0000256" key="15">
    <source>
        <dbReference type="PROSITE-ProRule" id="PRU10144"/>
    </source>
</evidence>
<proteinExistence type="inferred from homology"/>
<dbReference type="InterPro" id="IPR039426">
    <property type="entry name" value="TonB-dep_rcpt-like"/>
</dbReference>
<keyword evidence="12" id="KW-0675">Receptor</keyword>
<evidence type="ECO:0000256" key="17">
    <source>
        <dbReference type="SAM" id="SignalP"/>
    </source>
</evidence>
<evidence type="ECO:0000256" key="4">
    <source>
        <dbReference type="ARBA" id="ARBA00022452"/>
    </source>
</evidence>
<keyword evidence="11 14" id="KW-0472">Membrane</keyword>
<dbReference type="RefSeq" id="WP_171294034.1">
    <property type="nucleotide sequence ID" value="NZ_BAABHT010000005.1"/>
</dbReference>
<evidence type="ECO:0000256" key="13">
    <source>
        <dbReference type="ARBA" id="ARBA00023237"/>
    </source>
</evidence>
<dbReference type="InterPro" id="IPR000531">
    <property type="entry name" value="Beta-barrel_TonB"/>
</dbReference>
<dbReference type="GO" id="GO:0015344">
    <property type="term" value="F:siderophore uptake transmembrane transporter activity"/>
    <property type="evidence" value="ECO:0007669"/>
    <property type="project" value="TreeGrafter"/>
</dbReference>
<comment type="subcellular location">
    <subcellularLocation>
        <location evidence="1 14">Cell outer membrane</location>
        <topology evidence="1 14">Multi-pass membrane protein</topology>
    </subcellularLocation>
</comment>
<dbReference type="Gene3D" id="3.55.50.30">
    <property type="match status" value="1"/>
</dbReference>
<feature type="domain" description="Secretin/TonB short N-terminal" evidence="18">
    <location>
        <begin position="48"/>
        <end position="100"/>
    </location>
</feature>
<evidence type="ECO:0000256" key="3">
    <source>
        <dbReference type="ARBA" id="ARBA00022448"/>
    </source>
</evidence>
<evidence type="ECO:0000256" key="9">
    <source>
        <dbReference type="ARBA" id="ARBA00023065"/>
    </source>
</evidence>
<feature type="signal peptide" evidence="17">
    <location>
        <begin position="1"/>
        <end position="23"/>
    </location>
</feature>
<comment type="similarity">
    <text evidence="2 14 16">Belongs to the TonB-dependent receptor family.</text>
</comment>
<dbReference type="InterPro" id="IPR010105">
    <property type="entry name" value="TonB_sidphr_rcpt"/>
</dbReference>
<organism evidence="19 20">
    <name type="scientific">Acinetobacter puyangensis</name>
    <dbReference type="NCBI Taxonomy" id="1096779"/>
    <lineage>
        <taxon>Bacteria</taxon>
        <taxon>Pseudomonadati</taxon>
        <taxon>Pseudomonadota</taxon>
        <taxon>Gammaproteobacteria</taxon>
        <taxon>Moraxellales</taxon>
        <taxon>Moraxellaceae</taxon>
        <taxon>Acinetobacter</taxon>
    </lineage>
</organism>
<keyword evidence="8" id="KW-0408">Iron</keyword>
<evidence type="ECO:0000256" key="10">
    <source>
        <dbReference type="ARBA" id="ARBA00023077"/>
    </source>
</evidence>
<name>A0A240EC60_9GAMM</name>
<keyword evidence="6 14" id="KW-0812">Transmembrane</keyword>
<dbReference type="Pfam" id="PF07660">
    <property type="entry name" value="STN"/>
    <property type="match status" value="1"/>
</dbReference>
<dbReference type="InterPro" id="IPR037066">
    <property type="entry name" value="Plug_dom_sf"/>
</dbReference>
<evidence type="ECO:0000313" key="19">
    <source>
        <dbReference type="EMBL" id="SNX45495.1"/>
    </source>
</evidence>
<evidence type="ECO:0000256" key="1">
    <source>
        <dbReference type="ARBA" id="ARBA00004571"/>
    </source>
</evidence>
<evidence type="ECO:0000256" key="14">
    <source>
        <dbReference type="PROSITE-ProRule" id="PRU01360"/>
    </source>
</evidence>
<evidence type="ECO:0000256" key="7">
    <source>
        <dbReference type="ARBA" id="ARBA00022729"/>
    </source>
</evidence>
<evidence type="ECO:0000256" key="12">
    <source>
        <dbReference type="ARBA" id="ARBA00023170"/>
    </source>
</evidence>
<protein>
    <submittedName>
        <fullName evidence="19">Iron complex outermembrane recepter protein</fullName>
    </submittedName>
</protein>
<evidence type="ECO:0000256" key="5">
    <source>
        <dbReference type="ARBA" id="ARBA00022496"/>
    </source>
</evidence>
<dbReference type="AlphaFoldDB" id="A0A240EC60"/>
<dbReference type="CDD" id="cd01347">
    <property type="entry name" value="ligand_gated_channel"/>
    <property type="match status" value="1"/>
</dbReference>
<gene>
    <name evidence="19" type="ORF">SAMN05421731_10549</name>
</gene>
<dbReference type="Gene3D" id="2.40.170.20">
    <property type="entry name" value="TonB-dependent receptor, beta-barrel domain"/>
    <property type="match status" value="1"/>
</dbReference>
<evidence type="ECO:0000313" key="20">
    <source>
        <dbReference type="Proteomes" id="UP000219042"/>
    </source>
</evidence>
<dbReference type="Gene3D" id="2.170.130.10">
    <property type="entry name" value="TonB-dependent receptor, plug domain"/>
    <property type="match status" value="1"/>
</dbReference>
<dbReference type="SMART" id="SM00965">
    <property type="entry name" value="STN"/>
    <property type="match status" value="1"/>
</dbReference>
<keyword evidence="3 14" id="KW-0813">Transport</keyword>
<dbReference type="GO" id="GO:0009279">
    <property type="term" value="C:cell outer membrane"/>
    <property type="evidence" value="ECO:0007669"/>
    <property type="project" value="UniProtKB-SubCell"/>
</dbReference>
<keyword evidence="20" id="KW-1185">Reference proteome</keyword>
<dbReference type="EMBL" id="OANT01000005">
    <property type="protein sequence ID" value="SNX45495.1"/>
    <property type="molecule type" value="Genomic_DNA"/>
</dbReference>
<dbReference type="PROSITE" id="PS52016">
    <property type="entry name" value="TONB_DEPENDENT_REC_3"/>
    <property type="match status" value="1"/>
</dbReference>
<dbReference type="PANTHER" id="PTHR32552">
    <property type="entry name" value="FERRICHROME IRON RECEPTOR-RELATED"/>
    <property type="match status" value="1"/>
</dbReference>
<dbReference type="Pfam" id="PF00593">
    <property type="entry name" value="TonB_dep_Rec_b-barrel"/>
    <property type="match status" value="1"/>
</dbReference>
<dbReference type="PROSITE" id="PS01156">
    <property type="entry name" value="TONB_DEPENDENT_REC_2"/>
    <property type="match status" value="1"/>
</dbReference>
<dbReference type="SUPFAM" id="SSF56935">
    <property type="entry name" value="Porins"/>
    <property type="match status" value="1"/>
</dbReference>
<dbReference type="GO" id="GO:0015891">
    <property type="term" value="P:siderophore transport"/>
    <property type="evidence" value="ECO:0007669"/>
    <property type="project" value="InterPro"/>
</dbReference>
<keyword evidence="13 14" id="KW-0998">Cell outer membrane</keyword>
<evidence type="ECO:0000256" key="16">
    <source>
        <dbReference type="RuleBase" id="RU003357"/>
    </source>
</evidence>
<reference evidence="20" key="1">
    <citation type="submission" date="2016-09" db="EMBL/GenBank/DDBJ databases">
        <authorList>
            <person name="Varghese N."/>
            <person name="Submissions S."/>
        </authorList>
    </citation>
    <scope>NUCLEOTIDE SEQUENCE [LARGE SCALE GENOMIC DNA]</scope>
    <source>
        <strain evidence="20">ANC 4466</strain>
    </source>
</reference>
<keyword evidence="7 17" id="KW-0732">Signal</keyword>
<dbReference type="NCBIfam" id="TIGR01783">
    <property type="entry name" value="TonB-siderophor"/>
    <property type="match status" value="1"/>
</dbReference>
<accession>A0A240EC60</accession>
<feature type="chain" id="PRO_5013031952" evidence="17">
    <location>
        <begin position="24"/>
        <end position="807"/>
    </location>
</feature>
<keyword evidence="5" id="KW-0410">Iron transport</keyword>
<dbReference type="PANTHER" id="PTHR32552:SF82">
    <property type="entry name" value="FCUA PROTEIN"/>
    <property type="match status" value="1"/>
</dbReference>
<keyword evidence="9" id="KW-0406">Ion transport</keyword>
<dbReference type="Pfam" id="PF07715">
    <property type="entry name" value="Plug"/>
    <property type="match status" value="1"/>
</dbReference>
<feature type="short sequence motif" description="TonB C-terminal box" evidence="15">
    <location>
        <begin position="790"/>
        <end position="807"/>
    </location>
</feature>